<name>A0A4P8N8J9_9CAUD</name>
<sequence length="75" mass="9293">MFKWIWEKMFPPTTEEQQKIAKHLKFLEENGVYKVVSERGGVRTEFKNEEAKKWYFALARERFKQQLYNIYNKEK</sequence>
<dbReference type="EMBL" id="MK719733">
    <property type="protein sequence ID" value="QCQ62338.1"/>
    <property type="molecule type" value="Genomic_DNA"/>
</dbReference>
<accession>A0A4P8N8J9</accession>
<gene>
    <name evidence="1" type="ORF">Barba21A_gp078</name>
</gene>
<evidence type="ECO:0000313" key="2">
    <source>
        <dbReference type="Proteomes" id="UP000303606"/>
    </source>
</evidence>
<keyword evidence="2" id="KW-1185">Reference proteome</keyword>
<dbReference type="Proteomes" id="UP000303606">
    <property type="component" value="Segment"/>
</dbReference>
<reference evidence="1 2" key="1">
    <citation type="submission" date="2019-03" db="EMBL/GenBank/DDBJ databases">
        <title>Genomic and seasonal variations among aquatic phages infecting the Baltic Sea Gammaproteobacteria Rheinheimera sp. bal341.</title>
        <authorList>
            <person name="Nilsson E."/>
            <person name="Li K."/>
            <person name="Fridlund J."/>
            <person name="Sulcius S."/>
            <person name="Bunse C."/>
            <person name="Karlsson C.M.G."/>
            <person name="Lindh M."/>
            <person name="Lundin D."/>
            <person name="Pinhassi J."/>
            <person name="Holmfeldt K."/>
        </authorList>
    </citation>
    <scope>NUCLEOTIDE SEQUENCE [LARGE SCALE GENOMIC DNA]</scope>
</reference>
<organism evidence="1 2">
    <name type="scientific">Rheinheimera phage Barba21A</name>
    <dbReference type="NCBI Taxonomy" id="2849598"/>
    <lineage>
        <taxon>Viruses</taxon>
        <taxon>Duplodnaviria</taxon>
        <taxon>Heunggongvirae</taxon>
        <taxon>Uroviricota</taxon>
        <taxon>Caudoviricetes</taxon>
        <taxon>Barbavirus</taxon>
        <taxon>Barbavirus barba21A</taxon>
    </lineage>
</organism>
<protein>
    <submittedName>
        <fullName evidence="1">Uncharacterized protein</fullName>
    </submittedName>
</protein>
<evidence type="ECO:0000313" key="1">
    <source>
        <dbReference type="EMBL" id="QCQ62338.1"/>
    </source>
</evidence>
<proteinExistence type="predicted"/>